<dbReference type="OrthoDB" id="9802264at2"/>
<dbReference type="InterPro" id="IPR013563">
    <property type="entry name" value="Oligopep_ABC_C"/>
</dbReference>
<name>A0A081P7K0_9BACL</name>
<keyword evidence="3" id="KW-0813">Transport</keyword>
<evidence type="ECO:0000256" key="5">
    <source>
        <dbReference type="ARBA" id="ARBA00022741"/>
    </source>
</evidence>
<dbReference type="CDD" id="cd03257">
    <property type="entry name" value="ABC_NikE_OppD_transporters"/>
    <property type="match status" value="1"/>
</dbReference>
<dbReference type="FunFam" id="3.40.50.300:FF:000016">
    <property type="entry name" value="Oligopeptide ABC transporter ATP-binding component"/>
    <property type="match status" value="1"/>
</dbReference>
<evidence type="ECO:0000256" key="2">
    <source>
        <dbReference type="ARBA" id="ARBA00005417"/>
    </source>
</evidence>
<dbReference type="InterPro" id="IPR050388">
    <property type="entry name" value="ABC_Ni/Peptide_Import"/>
</dbReference>
<dbReference type="GO" id="GO:0005524">
    <property type="term" value="F:ATP binding"/>
    <property type="evidence" value="ECO:0007669"/>
    <property type="project" value="UniProtKB-KW"/>
</dbReference>
<dbReference type="PANTHER" id="PTHR43297:SF2">
    <property type="entry name" value="DIPEPTIDE TRANSPORT ATP-BINDING PROTEIN DPPD"/>
    <property type="match status" value="1"/>
</dbReference>
<dbReference type="Proteomes" id="UP000028123">
    <property type="component" value="Unassembled WGS sequence"/>
</dbReference>
<dbReference type="GO" id="GO:0005886">
    <property type="term" value="C:plasma membrane"/>
    <property type="evidence" value="ECO:0007669"/>
    <property type="project" value="UniProtKB-SubCell"/>
</dbReference>
<keyword evidence="6 9" id="KW-0067">ATP-binding</keyword>
<sequence>MARGKEMPLLRLDELHIELPTRQGMRAVLEGVSLSVGRGEIVGIVGESGCGKSITAQAVMGLLPAGARIAGGAIDYDGAELTQLSPEAMRRLRGREIAMVFQDPMTSLNPVFTVGEQLMEGPRLHLAMSRKDAYNHSVGMLEKVGLPRAEQLMREYPHRLSGGMRQRVMIAMALACWPKLLIADEPTTALDVTVQAQILELLQDLNRTEGTSVLLISHDLGVISEMCSRVSVMYAGQVAETAPAAELFRSPAHPYTAGLLRSIPSPDKRGEALYAIPGRVPPPEERSGGCPFAARCDRAVAACSGVKPASRMIADRHEVRCLLAEEGRPSVREYQLA</sequence>
<dbReference type="RefSeq" id="WP_081890258.1">
    <property type="nucleotide sequence ID" value="NZ_JNVM01000006.1"/>
</dbReference>
<dbReference type="Pfam" id="PF08352">
    <property type="entry name" value="oligo_HPY"/>
    <property type="match status" value="1"/>
</dbReference>
<dbReference type="eggNOG" id="COG0444">
    <property type="taxonomic scope" value="Bacteria"/>
</dbReference>
<evidence type="ECO:0000256" key="6">
    <source>
        <dbReference type="ARBA" id="ARBA00022840"/>
    </source>
</evidence>
<evidence type="ECO:0000313" key="10">
    <source>
        <dbReference type="Proteomes" id="UP000028123"/>
    </source>
</evidence>
<evidence type="ECO:0000256" key="3">
    <source>
        <dbReference type="ARBA" id="ARBA00022448"/>
    </source>
</evidence>
<evidence type="ECO:0000256" key="7">
    <source>
        <dbReference type="ARBA" id="ARBA00023136"/>
    </source>
</evidence>
<evidence type="ECO:0000256" key="1">
    <source>
        <dbReference type="ARBA" id="ARBA00004202"/>
    </source>
</evidence>
<dbReference type="GO" id="GO:0016887">
    <property type="term" value="F:ATP hydrolysis activity"/>
    <property type="evidence" value="ECO:0007669"/>
    <property type="project" value="InterPro"/>
</dbReference>
<comment type="caution">
    <text evidence="9">The sequence shown here is derived from an EMBL/GenBank/DDBJ whole genome shotgun (WGS) entry which is preliminary data.</text>
</comment>
<dbReference type="GO" id="GO:0015833">
    <property type="term" value="P:peptide transport"/>
    <property type="evidence" value="ECO:0007669"/>
    <property type="project" value="InterPro"/>
</dbReference>
<comment type="similarity">
    <text evidence="2">Belongs to the ABC transporter superfamily.</text>
</comment>
<keyword evidence="7" id="KW-0472">Membrane</keyword>
<accession>A0A081P7K0</accession>
<dbReference type="InterPro" id="IPR003593">
    <property type="entry name" value="AAA+_ATPase"/>
</dbReference>
<dbReference type="InterPro" id="IPR003439">
    <property type="entry name" value="ABC_transporter-like_ATP-bd"/>
</dbReference>
<evidence type="ECO:0000259" key="8">
    <source>
        <dbReference type="PROSITE" id="PS50893"/>
    </source>
</evidence>
<dbReference type="SUPFAM" id="SSF52540">
    <property type="entry name" value="P-loop containing nucleoside triphosphate hydrolases"/>
    <property type="match status" value="1"/>
</dbReference>
<dbReference type="Pfam" id="PF00005">
    <property type="entry name" value="ABC_tran"/>
    <property type="match status" value="1"/>
</dbReference>
<gene>
    <name evidence="9" type="ORF">ET33_33070</name>
</gene>
<evidence type="ECO:0000256" key="4">
    <source>
        <dbReference type="ARBA" id="ARBA00022475"/>
    </source>
</evidence>
<dbReference type="PANTHER" id="PTHR43297">
    <property type="entry name" value="OLIGOPEPTIDE TRANSPORT ATP-BINDING PROTEIN APPD"/>
    <property type="match status" value="1"/>
</dbReference>
<dbReference type="EMBL" id="JNVM01000006">
    <property type="protein sequence ID" value="KEQ26673.1"/>
    <property type="molecule type" value="Genomic_DNA"/>
</dbReference>
<dbReference type="Gene3D" id="3.40.50.300">
    <property type="entry name" value="P-loop containing nucleotide triphosphate hydrolases"/>
    <property type="match status" value="1"/>
</dbReference>
<evidence type="ECO:0000313" key="9">
    <source>
        <dbReference type="EMBL" id="KEQ26673.1"/>
    </source>
</evidence>
<keyword evidence="10" id="KW-1185">Reference proteome</keyword>
<feature type="domain" description="ABC transporter" evidence="8">
    <location>
        <begin position="10"/>
        <end position="260"/>
    </location>
</feature>
<dbReference type="InterPro" id="IPR017871">
    <property type="entry name" value="ABC_transporter-like_CS"/>
</dbReference>
<reference evidence="9 10" key="1">
    <citation type="submission" date="2014-06" db="EMBL/GenBank/DDBJ databases">
        <title>Draft genome sequence of Paenibacillus sp. MSt1.</title>
        <authorList>
            <person name="Aw Y.K."/>
            <person name="Ong K.S."/>
            <person name="Gan H.M."/>
            <person name="Lee S.M."/>
        </authorList>
    </citation>
    <scope>NUCLEOTIDE SEQUENCE [LARGE SCALE GENOMIC DNA]</scope>
    <source>
        <strain evidence="9 10">MSt1</strain>
    </source>
</reference>
<dbReference type="SMART" id="SM00382">
    <property type="entry name" value="AAA"/>
    <property type="match status" value="1"/>
</dbReference>
<dbReference type="PROSITE" id="PS00211">
    <property type="entry name" value="ABC_TRANSPORTER_1"/>
    <property type="match status" value="1"/>
</dbReference>
<keyword evidence="5" id="KW-0547">Nucleotide-binding</keyword>
<dbReference type="PROSITE" id="PS50893">
    <property type="entry name" value="ABC_TRANSPORTER_2"/>
    <property type="match status" value="1"/>
</dbReference>
<dbReference type="NCBIfam" id="TIGR01727">
    <property type="entry name" value="oligo_HPY"/>
    <property type="match status" value="1"/>
</dbReference>
<dbReference type="InterPro" id="IPR027417">
    <property type="entry name" value="P-loop_NTPase"/>
</dbReference>
<dbReference type="AlphaFoldDB" id="A0A081P7K0"/>
<protein>
    <submittedName>
        <fullName evidence="9">Peptide ABC transporter ATP-binding protein</fullName>
    </submittedName>
</protein>
<keyword evidence="4" id="KW-1003">Cell membrane</keyword>
<proteinExistence type="inferred from homology"/>
<organism evidence="9 10">
    <name type="scientific">Paenibacillus tyrfis</name>
    <dbReference type="NCBI Taxonomy" id="1501230"/>
    <lineage>
        <taxon>Bacteria</taxon>
        <taxon>Bacillati</taxon>
        <taxon>Bacillota</taxon>
        <taxon>Bacilli</taxon>
        <taxon>Bacillales</taxon>
        <taxon>Paenibacillaceae</taxon>
        <taxon>Paenibacillus</taxon>
    </lineage>
</organism>
<comment type="subcellular location">
    <subcellularLocation>
        <location evidence="1">Cell membrane</location>
        <topology evidence="1">Peripheral membrane protein</topology>
    </subcellularLocation>
</comment>